<evidence type="ECO:0000313" key="3">
    <source>
        <dbReference type="Proteomes" id="UP001318860"/>
    </source>
</evidence>
<gene>
    <name evidence="2" type="ORF">DH2020_010594</name>
</gene>
<dbReference type="PANTHER" id="PTHR12419:SF90">
    <property type="entry name" value="OS02G0819500 PROTEIN"/>
    <property type="match status" value="1"/>
</dbReference>
<comment type="caution">
    <text evidence="2">The sequence shown here is derived from an EMBL/GenBank/DDBJ whole genome shotgun (WGS) entry which is preliminary data.</text>
</comment>
<dbReference type="EMBL" id="JABTTQ020000005">
    <property type="protein sequence ID" value="KAK6156346.1"/>
    <property type="molecule type" value="Genomic_DNA"/>
</dbReference>
<sequence>MGPTGRTNGNPEQADASNRLFARPNNAYHFTFPFRTTTLNHNIHSNPINFVEDFSIGGGSVEILLLLRLSYEKMTTYQIDPDVVRWGLHLIDVCSLSNNGSPETLTCYEKDLSWTESVKEGFCNPTCSFVENDEVIAHALQEELSRIAASDASGFTYAGKQHQEESILAQDWLGRSGFQCNQEEVDKKEAVLTDLEELSLESDYQGNLPEIEDESDIDGELGKRLNQMVPVPVSSHYFMFKINGDIPSADEATSDHQRLLNSSIIVRSNIPDSRASQICERTSSQPALHNYRSGEWGDHVTLQAAADCYGIKIFVITSFKDTCYIEILPQNEKSDRIIFLSFWAEVHYNSIYPLGELPVVEGKKKKRRWWT</sequence>
<dbReference type="PANTHER" id="PTHR12419">
    <property type="entry name" value="OTU DOMAIN CONTAINING PROTEIN"/>
    <property type="match status" value="1"/>
</dbReference>
<evidence type="ECO:0000313" key="2">
    <source>
        <dbReference type="EMBL" id="KAK6156346.1"/>
    </source>
</evidence>
<dbReference type="Gene3D" id="3.90.70.80">
    <property type="match status" value="1"/>
</dbReference>
<dbReference type="InterPro" id="IPR038765">
    <property type="entry name" value="Papain-like_cys_pep_sf"/>
</dbReference>
<name>A0ABR0XBS6_REHGL</name>
<protein>
    <recommendedName>
        <fullName evidence="4">OTU domain-containing protein</fullName>
    </recommendedName>
</protein>
<keyword evidence="3" id="KW-1185">Reference proteome</keyword>
<accession>A0ABR0XBS6</accession>
<proteinExistence type="inferred from homology"/>
<organism evidence="2 3">
    <name type="scientific">Rehmannia glutinosa</name>
    <name type="common">Chinese foxglove</name>
    <dbReference type="NCBI Taxonomy" id="99300"/>
    <lineage>
        <taxon>Eukaryota</taxon>
        <taxon>Viridiplantae</taxon>
        <taxon>Streptophyta</taxon>
        <taxon>Embryophyta</taxon>
        <taxon>Tracheophyta</taxon>
        <taxon>Spermatophyta</taxon>
        <taxon>Magnoliopsida</taxon>
        <taxon>eudicotyledons</taxon>
        <taxon>Gunneridae</taxon>
        <taxon>Pentapetalae</taxon>
        <taxon>asterids</taxon>
        <taxon>lamiids</taxon>
        <taxon>Lamiales</taxon>
        <taxon>Orobanchaceae</taxon>
        <taxon>Rehmannieae</taxon>
        <taxon>Rehmannia</taxon>
    </lineage>
</organism>
<comment type="similarity">
    <text evidence="1">Belongs to the peptidase C85 family.</text>
</comment>
<dbReference type="SUPFAM" id="SSF54001">
    <property type="entry name" value="Cysteine proteinases"/>
    <property type="match status" value="1"/>
</dbReference>
<evidence type="ECO:0000256" key="1">
    <source>
        <dbReference type="ARBA" id="ARBA00010407"/>
    </source>
</evidence>
<dbReference type="InterPro" id="IPR050704">
    <property type="entry name" value="Peptidase_C85-like"/>
</dbReference>
<evidence type="ECO:0008006" key="4">
    <source>
        <dbReference type="Google" id="ProtNLM"/>
    </source>
</evidence>
<dbReference type="Proteomes" id="UP001318860">
    <property type="component" value="Unassembled WGS sequence"/>
</dbReference>
<reference evidence="2 3" key="1">
    <citation type="journal article" date="2021" name="Comput. Struct. Biotechnol. J.">
        <title>De novo genome assembly of the potent medicinal plant Rehmannia glutinosa using nanopore technology.</title>
        <authorList>
            <person name="Ma L."/>
            <person name="Dong C."/>
            <person name="Song C."/>
            <person name="Wang X."/>
            <person name="Zheng X."/>
            <person name="Niu Y."/>
            <person name="Chen S."/>
            <person name="Feng W."/>
        </authorList>
    </citation>
    <scope>NUCLEOTIDE SEQUENCE [LARGE SCALE GENOMIC DNA]</scope>
    <source>
        <strain evidence="2">DH-2019</strain>
    </source>
</reference>